<dbReference type="EMBL" id="WIGN01000003">
    <property type="protein sequence ID" value="KAF6820980.1"/>
    <property type="molecule type" value="Genomic_DNA"/>
</dbReference>
<dbReference type="GO" id="GO:0005886">
    <property type="term" value="C:plasma membrane"/>
    <property type="evidence" value="ECO:0007669"/>
    <property type="project" value="TreeGrafter"/>
</dbReference>
<gene>
    <name evidence="4" type="ORF">CSOJ01_00415</name>
</gene>
<name>A0A8H6JYA9_9PEZI</name>
<sequence length="431" mass="47919">MPIKQHGRQYDIVVFGATGYTGAFVTEHIATHLPSNLKWAVAGRSESKLRDVVANCSELNPDRVQPEIEICNLNDEDIESLVKKTFILITTVGPYAQYGEHAFRACAENGTHYLDVTGETPWTGTMINKYEGAAQETGAMMFPQIGIESAPPDLVTWLLAKQVREKLQTTTAAVTVSIHQLDSAPSGGTLATVLGLFESFSIQEVRAQHKPYALSPVPNRNKVQSQTPFLTKLMGLRNIPNLGLMTTSVAGMTDTPIIQRSWGLMASLPSREKQFYGPNFSFHEYMRAKSYLHGIAIHWALAFFGLLLATVPPFRKLARRFVYQPGDGPDRELAKRDEIEYRGIADPDKKSNKTGYPQAYCRAWYTGSMYYREFHTGLIVTGMLLAQAASTLLQDDVELPGGVFTAACLGQPYIDHLHDVGFKFESKLLEY</sequence>
<dbReference type="PANTHER" id="PTHR12286">
    <property type="entry name" value="SACCHAROPINE DEHYDROGENASE-LIKE OXIDOREDUCTASE"/>
    <property type="match status" value="1"/>
</dbReference>
<evidence type="ECO:0000256" key="1">
    <source>
        <dbReference type="ARBA" id="ARBA00038048"/>
    </source>
</evidence>
<dbReference type="GO" id="GO:0009247">
    <property type="term" value="P:glycolipid biosynthetic process"/>
    <property type="evidence" value="ECO:0007669"/>
    <property type="project" value="TreeGrafter"/>
</dbReference>
<accession>A0A8H6JYA9</accession>
<keyword evidence="5" id="KW-1185">Reference proteome</keyword>
<comment type="similarity">
    <text evidence="1">Belongs to the saccharopine dehydrogenase family.</text>
</comment>
<evidence type="ECO:0000313" key="5">
    <source>
        <dbReference type="Proteomes" id="UP000652219"/>
    </source>
</evidence>
<dbReference type="InterPro" id="IPR005097">
    <property type="entry name" value="Sacchrp_dh_NADP-bd"/>
</dbReference>
<comment type="caution">
    <text evidence="4">The sequence shown here is derived from an EMBL/GenBank/DDBJ whole genome shotgun (WGS) entry which is preliminary data.</text>
</comment>
<dbReference type="Pfam" id="PF03435">
    <property type="entry name" value="Sacchrp_dh_NADP"/>
    <property type="match status" value="1"/>
</dbReference>
<dbReference type="GO" id="GO:0005739">
    <property type="term" value="C:mitochondrion"/>
    <property type="evidence" value="ECO:0007669"/>
    <property type="project" value="TreeGrafter"/>
</dbReference>
<reference evidence="4 5" key="1">
    <citation type="journal article" date="2020" name="Phytopathology">
        <title>Genome Sequence Resources of Colletotrichum truncatum, C. plurivorum, C. musicola, and C. sojae: Four Species Pathogenic to Soybean (Glycine max).</title>
        <authorList>
            <person name="Rogerio F."/>
            <person name="Boufleur T.R."/>
            <person name="Ciampi-Guillardi M."/>
            <person name="Sukno S.A."/>
            <person name="Thon M.R."/>
            <person name="Massola Junior N.S."/>
            <person name="Baroncelli R."/>
        </authorList>
    </citation>
    <scope>NUCLEOTIDE SEQUENCE [LARGE SCALE GENOMIC DNA]</scope>
    <source>
        <strain evidence="4 5">LFN0009</strain>
    </source>
</reference>
<protein>
    <submittedName>
        <fullName evidence="4">Saccharopine dehydrogenase</fullName>
    </submittedName>
</protein>
<dbReference type="PANTHER" id="PTHR12286:SF5">
    <property type="entry name" value="SACCHAROPINE DEHYDROGENASE-LIKE OXIDOREDUCTASE"/>
    <property type="match status" value="1"/>
</dbReference>
<evidence type="ECO:0000259" key="3">
    <source>
        <dbReference type="Pfam" id="PF03435"/>
    </source>
</evidence>
<dbReference type="GO" id="GO:0005811">
    <property type="term" value="C:lipid droplet"/>
    <property type="evidence" value="ECO:0007669"/>
    <property type="project" value="TreeGrafter"/>
</dbReference>
<dbReference type="InterPro" id="IPR051276">
    <property type="entry name" value="Saccharopine_DH-like_oxidrdct"/>
</dbReference>
<proteinExistence type="inferred from homology"/>
<evidence type="ECO:0000313" key="4">
    <source>
        <dbReference type="EMBL" id="KAF6820980.1"/>
    </source>
</evidence>
<keyword evidence="2" id="KW-1133">Transmembrane helix</keyword>
<feature type="transmembrane region" description="Helical" evidence="2">
    <location>
        <begin position="291"/>
        <end position="311"/>
    </location>
</feature>
<feature type="domain" description="Saccharopine dehydrogenase NADP binding" evidence="3">
    <location>
        <begin position="12"/>
        <end position="140"/>
    </location>
</feature>
<dbReference type="InterPro" id="IPR036291">
    <property type="entry name" value="NAD(P)-bd_dom_sf"/>
</dbReference>
<evidence type="ECO:0000256" key="2">
    <source>
        <dbReference type="SAM" id="Phobius"/>
    </source>
</evidence>
<dbReference type="Proteomes" id="UP000652219">
    <property type="component" value="Unassembled WGS sequence"/>
</dbReference>
<dbReference type="SUPFAM" id="SSF51735">
    <property type="entry name" value="NAD(P)-binding Rossmann-fold domains"/>
    <property type="match status" value="1"/>
</dbReference>
<organism evidence="4 5">
    <name type="scientific">Colletotrichum sojae</name>
    <dbReference type="NCBI Taxonomy" id="2175907"/>
    <lineage>
        <taxon>Eukaryota</taxon>
        <taxon>Fungi</taxon>
        <taxon>Dikarya</taxon>
        <taxon>Ascomycota</taxon>
        <taxon>Pezizomycotina</taxon>
        <taxon>Sordariomycetes</taxon>
        <taxon>Hypocreomycetidae</taxon>
        <taxon>Glomerellales</taxon>
        <taxon>Glomerellaceae</taxon>
        <taxon>Colletotrichum</taxon>
        <taxon>Colletotrichum orchidearum species complex</taxon>
    </lineage>
</organism>
<keyword evidence="2" id="KW-0472">Membrane</keyword>
<keyword evidence="2" id="KW-0812">Transmembrane</keyword>
<dbReference type="AlphaFoldDB" id="A0A8H6JYA9"/>
<dbReference type="Gene3D" id="3.40.50.720">
    <property type="entry name" value="NAD(P)-binding Rossmann-like Domain"/>
    <property type="match status" value="1"/>
</dbReference>